<dbReference type="Pfam" id="PF01266">
    <property type="entry name" value="DAO"/>
    <property type="match status" value="1"/>
</dbReference>
<evidence type="ECO:0000256" key="3">
    <source>
        <dbReference type="ARBA" id="ARBA00022827"/>
    </source>
</evidence>
<dbReference type="SUPFAM" id="SSF54373">
    <property type="entry name" value="FAD-linked reductases, C-terminal domain"/>
    <property type="match status" value="1"/>
</dbReference>
<dbReference type="InterPro" id="IPR045170">
    <property type="entry name" value="MTOX"/>
</dbReference>
<dbReference type="NCBIfam" id="NF008425">
    <property type="entry name" value="PRK11259.1"/>
    <property type="match status" value="1"/>
</dbReference>
<keyword evidence="2" id="KW-0285">Flavoprotein</keyword>
<feature type="domain" description="FAD dependent oxidoreductase" evidence="5">
    <location>
        <begin position="7"/>
        <end position="349"/>
    </location>
</feature>
<keyword evidence="3" id="KW-0274">FAD</keyword>
<comment type="cofactor">
    <cofactor evidence="1">
        <name>FAD</name>
        <dbReference type="ChEBI" id="CHEBI:57692"/>
    </cofactor>
</comment>
<dbReference type="RefSeq" id="WP_346055335.1">
    <property type="nucleotide sequence ID" value="NZ_BAABIB010000104.1"/>
</dbReference>
<comment type="caution">
    <text evidence="6">The sequence shown here is derived from an EMBL/GenBank/DDBJ whole genome shotgun (WGS) entry which is preliminary data.</text>
</comment>
<dbReference type="Gene3D" id="3.50.50.60">
    <property type="entry name" value="FAD/NAD(P)-binding domain"/>
    <property type="match status" value="1"/>
</dbReference>
<proteinExistence type="predicted"/>
<protein>
    <submittedName>
        <fullName evidence="6">N-methyl-L-tryptophan oxidase</fullName>
    </submittedName>
</protein>
<dbReference type="PANTHER" id="PTHR10961:SF7">
    <property type="entry name" value="FAD DEPENDENT OXIDOREDUCTASE DOMAIN-CONTAINING PROTEIN"/>
    <property type="match status" value="1"/>
</dbReference>
<evidence type="ECO:0000256" key="2">
    <source>
        <dbReference type="ARBA" id="ARBA00022630"/>
    </source>
</evidence>
<sequence>MSTSPSVAVLGTGAVGAMTLWRLAARGARAVGFDTYAPGHDRGASGGESRIFRTAYKEGAHYVPLLRESRLLWTELERAGGTRLLHLVGGVTVGAADDPVVRAVQESGVDVEVLSGREAARRVPEHPLAEGEVLVLDREAGYLRPEAAVLTAVDEAQRHGAELRCRTRVSAVEPDGAGVLVTTGAGTERFDAAVVTPGAWARQLLPHLPVQARRITSAWFPRRDAELFDPGRCPIAIRVGAHAFSCFPALDGFGVKVNAHGGGWPPVESPESLPRSAEPELLARLHAAVTATLPGLRPDPVRVATYADGFTPDGHGLLGPLTGNLVLATGFSGHGFKLAPVFGDIAADLVLSGGTRRAIAPLSPHRF</sequence>
<reference evidence="7" key="1">
    <citation type="journal article" date="2019" name="Int. J. Syst. Evol. Microbiol.">
        <title>The Global Catalogue of Microorganisms (GCM) 10K type strain sequencing project: providing services to taxonomists for standard genome sequencing and annotation.</title>
        <authorList>
            <consortium name="The Broad Institute Genomics Platform"/>
            <consortium name="The Broad Institute Genome Sequencing Center for Infectious Disease"/>
            <person name="Wu L."/>
            <person name="Ma J."/>
        </authorList>
    </citation>
    <scope>NUCLEOTIDE SEQUENCE [LARGE SCALE GENOMIC DNA]</scope>
    <source>
        <strain evidence="7">JCM 18054</strain>
    </source>
</reference>
<dbReference type="SUPFAM" id="SSF51905">
    <property type="entry name" value="FAD/NAD(P)-binding domain"/>
    <property type="match status" value="1"/>
</dbReference>
<evidence type="ECO:0000313" key="7">
    <source>
        <dbReference type="Proteomes" id="UP001500192"/>
    </source>
</evidence>
<dbReference type="Gene3D" id="3.30.9.10">
    <property type="entry name" value="D-Amino Acid Oxidase, subunit A, domain 2"/>
    <property type="match status" value="1"/>
</dbReference>
<accession>A0ABP9R880</accession>
<keyword evidence="4" id="KW-0560">Oxidoreductase</keyword>
<evidence type="ECO:0000259" key="5">
    <source>
        <dbReference type="Pfam" id="PF01266"/>
    </source>
</evidence>
<gene>
    <name evidence="6" type="primary">solA</name>
    <name evidence="6" type="ORF">GCM10023214_54980</name>
</gene>
<evidence type="ECO:0000313" key="6">
    <source>
        <dbReference type="EMBL" id="GAA5172921.1"/>
    </source>
</evidence>
<organism evidence="6 7">
    <name type="scientific">Amycolatopsis dongchuanensis</name>
    <dbReference type="NCBI Taxonomy" id="1070866"/>
    <lineage>
        <taxon>Bacteria</taxon>
        <taxon>Bacillati</taxon>
        <taxon>Actinomycetota</taxon>
        <taxon>Actinomycetes</taxon>
        <taxon>Pseudonocardiales</taxon>
        <taxon>Pseudonocardiaceae</taxon>
        <taxon>Amycolatopsis</taxon>
    </lineage>
</organism>
<dbReference type="InterPro" id="IPR006076">
    <property type="entry name" value="FAD-dep_OxRdtase"/>
</dbReference>
<dbReference type="EMBL" id="BAABIB010000104">
    <property type="protein sequence ID" value="GAA5172921.1"/>
    <property type="molecule type" value="Genomic_DNA"/>
</dbReference>
<evidence type="ECO:0000256" key="4">
    <source>
        <dbReference type="ARBA" id="ARBA00023002"/>
    </source>
</evidence>
<dbReference type="InterPro" id="IPR036188">
    <property type="entry name" value="FAD/NAD-bd_sf"/>
</dbReference>
<dbReference type="PANTHER" id="PTHR10961">
    <property type="entry name" value="PEROXISOMAL SARCOSINE OXIDASE"/>
    <property type="match status" value="1"/>
</dbReference>
<dbReference type="Proteomes" id="UP001500192">
    <property type="component" value="Unassembled WGS sequence"/>
</dbReference>
<name>A0ABP9R880_9PSEU</name>
<evidence type="ECO:0000256" key="1">
    <source>
        <dbReference type="ARBA" id="ARBA00001974"/>
    </source>
</evidence>
<keyword evidence="7" id="KW-1185">Reference proteome</keyword>